<dbReference type="CDD" id="cd00093">
    <property type="entry name" value="HTH_XRE"/>
    <property type="match status" value="1"/>
</dbReference>
<dbReference type="InterPro" id="IPR010982">
    <property type="entry name" value="Lambda_DNA-bd_dom_sf"/>
</dbReference>
<dbReference type="RefSeq" id="WP_183337357.1">
    <property type="nucleotide sequence ID" value="NZ_JACHZG010000001.1"/>
</dbReference>
<proteinExistence type="predicted"/>
<gene>
    <name evidence="3" type="ORF">FHX39_001347</name>
</gene>
<dbReference type="Pfam" id="PF01381">
    <property type="entry name" value="HTH_3"/>
    <property type="match status" value="1"/>
</dbReference>
<evidence type="ECO:0000256" key="1">
    <source>
        <dbReference type="ARBA" id="ARBA00023125"/>
    </source>
</evidence>
<evidence type="ECO:0000259" key="2">
    <source>
        <dbReference type="PROSITE" id="PS50943"/>
    </source>
</evidence>
<organism evidence="3 4">
    <name type="scientific">Microlunatus antarcticus</name>
    <dbReference type="NCBI Taxonomy" id="53388"/>
    <lineage>
        <taxon>Bacteria</taxon>
        <taxon>Bacillati</taxon>
        <taxon>Actinomycetota</taxon>
        <taxon>Actinomycetes</taxon>
        <taxon>Propionibacteriales</taxon>
        <taxon>Propionibacteriaceae</taxon>
        <taxon>Microlunatus</taxon>
    </lineage>
</organism>
<sequence>MGTPDAIRVNRVKLGLTQAQLAREIGVDTRQINRYETGETEPTLAIARRLADKLRITMDELAGGLSPLNGTWHAAWHNLTPDKALYTGAVELAQQGHHLTIQPLRGRGSGRDTTDDARDELVWSAEVFVDVDTLLGGYRIDTPAFRGRGLLNLTHHDTTIDGTWVRVAISGSSTGKLVLARNLDAALTQVNELLDSE</sequence>
<dbReference type="EMBL" id="JACHZG010000001">
    <property type="protein sequence ID" value="MBB3326403.1"/>
    <property type="molecule type" value="Genomic_DNA"/>
</dbReference>
<dbReference type="Proteomes" id="UP000565572">
    <property type="component" value="Unassembled WGS sequence"/>
</dbReference>
<dbReference type="GO" id="GO:0003677">
    <property type="term" value="F:DNA binding"/>
    <property type="evidence" value="ECO:0007669"/>
    <property type="project" value="UniProtKB-KW"/>
</dbReference>
<dbReference type="PROSITE" id="PS50943">
    <property type="entry name" value="HTH_CROC1"/>
    <property type="match status" value="1"/>
</dbReference>
<evidence type="ECO:0000313" key="4">
    <source>
        <dbReference type="Proteomes" id="UP000565572"/>
    </source>
</evidence>
<reference evidence="3 4" key="1">
    <citation type="submission" date="2020-08" db="EMBL/GenBank/DDBJ databases">
        <title>Sequencing the genomes of 1000 actinobacteria strains.</title>
        <authorList>
            <person name="Klenk H.-P."/>
        </authorList>
    </citation>
    <scope>NUCLEOTIDE SEQUENCE [LARGE SCALE GENOMIC DNA]</scope>
    <source>
        <strain evidence="3 4">DSM 11053</strain>
    </source>
</reference>
<dbReference type="InterPro" id="IPR001387">
    <property type="entry name" value="Cro/C1-type_HTH"/>
</dbReference>
<dbReference type="PANTHER" id="PTHR46558:SF11">
    <property type="entry name" value="HTH-TYPE TRANSCRIPTIONAL REGULATOR XRE"/>
    <property type="match status" value="1"/>
</dbReference>
<dbReference type="PANTHER" id="PTHR46558">
    <property type="entry name" value="TRACRIPTIONAL REGULATORY PROTEIN-RELATED-RELATED"/>
    <property type="match status" value="1"/>
</dbReference>
<dbReference type="SUPFAM" id="SSF47413">
    <property type="entry name" value="lambda repressor-like DNA-binding domains"/>
    <property type="match status" value="1"/>
</dbReference>
<protein>
    <submittedName>
        <fullName evidence="3">Transcriptional regulator with XRE-family HTH domain</fullName>
    </submittedName>
</protein>
<keyword evidence="4" id="KW-1185">Reference proteome</keyword>
<name>A0A7W5JUD5_9ACTN</name>
<comment type="caution">
    <text evidence="3">The sequence shown here is derived from an EMBL/GenBank/DDBJ whole genome shotgun (WGS) entry which is preliminary data.</text>
</comment>
<dbReference type="SMART" id="SM00530">
    <property type="entry name" value="HTH_XRE"/>
    <property type="match status" value="1"/>
</dbReference>
<feature type="domain" description="HTH cro/C1-type" evidence="2">
    <location>
        <begin position="7"/>
        <end position="61"/>
    </location>
</feature>
<dbReference type="Gene3D" id="1.10.260.40">
    <property type="entry name" value="lambda repressor-like DNA-binding domains"/>
    <property type="match status" value="1"/>
</dbReference>
<evidence type="ECO:0000313" key="3">
    <source>
        <dbReference type="EMBL" id="MBB3326403.1"/>
    </source>
</evidence>
<dbReference type="AlphaFoldDB" id="A0A7W5JUD5"/>
<accession>A0A7W5JUD5</accession>
<keyword evidence="1" id="KW-0238">DNA-binding</keyword>